<protein>
    <recommendedName>
        <fullName evidence="3">alpha-L-fucosidase</fullName>
        <ecNumber evidence="3">3.2.1.51</ecNumber>
    </recommendedName>
    <alternativeName>
        <fullName evidence="10">Alpha-L-fucoside fucohydrolase</fullName>
    </alternativeName>
</protein>
<keyword evidence="8" id="KW-0325">Glycoprotein</keyword>
<evidence type="ECO:0000256" key="1">
    <source>
        <dbReference type="ARBA" id="ARBA00004271"/>
    </source>
</evidence>
<dbReference type="Gene3D" id="2.60.120.260">
    <property type="entry name" value="Galactose-binding domain-like"/>
    <property type="match status" value="1"/>
</dbReference>
<comment type="similarity">
    <text evidence="2">Belongs to the glycosyl hydrolase 29 family.</text>
</comment>
<dbReference type="SUPFAM" id="SSF51445">
    <property type="entry name" value="(Trans)glycosidases"/>
    <property type="match status" value="1"/>
</dbReference>
<name>A0AA86SER2_9FABA</name>
<dbReference type="SMR" id="A0AA86SER2"/>
<dbReference type="InterPro" id="IPR008979">
    <property type="entry name" value="Galactose-bd-like_sf"/>
</dbReference>
<dbReference type="FunFam" id="2.60.120.260:FF:000093">
    <property type="entry name" value="Alpha-L-fucosidase 1"/>
    <property type="match status" value="1"/>
</dbReference>
<keyword evidence="9" id="KW-0326">Glycosidase</keyword>
<dbReference type="Gene3D" id="3.20.20.80">
    <property type="entry name" value="Glycosidases"/>
    <property type="match status" value="1"/>
</dbReference>
<evidence type="ECO:0000256" key="5">
    <source>
        <dbReference type="ARBA" id="ARBA00022525"/>
    </source>
</evidence>
<reference evidence="12" key="1">
    <citation type="submission" date="2023-10" db="EMBL/GenBank/DDBJ databases">
        <authorList>
            <person name="Domelevo Entfellner J.-B."/>
        </authorList>
    </citation>
    <scope>NUCLEOTIDE SEQUENCE</scope>
</reference>
<dbReference type="SMART" id="SM00812">
    <property type="entry name" value="Alpha_L_fucos"/>
    <property type="match status" value="1"/>
</dbReference>
<feature type="domain" description="Glycoside hydrolase family 29 N-terminal" evidence="11">
    <location>
        <begin position="92"/>
        <end position="356"/>
    </location>
</feature>
<dbReference type="GO" id="GO:0016139">
    <property type="term" value="P:glycoside catabolic process"/>
    <property type="evidence" value="ECO:0007669"/>
    <property type="project" value="TreeGrafter"/>
</dbReference>
<evidence type="ECO:0000256" key="9">
    <source>
        <dbReference type="ARBA" id="ARBA00023295"/>
    </source>
</evidence>
<evidence type="ECO:0000313" key="13">
    <source>
        <dbReference type="Proteomes" id="UP001189624"/>
    </source>
</evidence>
<dbReference type="GO" id="GO:0005764">
    <property type="term" value="C:lysosome"/>
    <property type="evidence" value="ECO:0007669"/>
    <property type="project" value="TreeGrafter"/>
</dbReference>
<dbReference type="AlphaFoldDB" id="A0AA86SER2"/>
<dbReference type="InterPro" id="IPR057739">
    <property type="entry name" value="Glyco_hydro_29_N"/>
</dbReference>
<sequence>MKNKSSTSWCKSHNSLIKISNCTLPNFPIQILLLGLFHFLIPASCSRKPPPLPILPLPTAFQLQWQLGDMALFFHFGTNTFTDTEWGSGQAQPSVFNPTILNASQWINVAKDSGFSRVILTAKHHDGFCLWPSDYTDYSVRSSNWKNGKGDVVAELAAAAKDAGIGLGLYLSPWDRHEKCFGDTLLYNEFYLAQMTELLTRYGEITDIFLDGAKGEGEKDMKYLYKSWNSLIHQFQPGAIIFSDLGPDTRWVGNEYGAAGSTCWSLYNKTGFEITKIDNQYNSEGDQFGPDWLPATCDVSIRPSWFWHASELPKSARILLEIYYKSVGRNCQLLLNVPPNSSGLISDEDIQVLQEFTELRRSIFSHNLAINAVINASSIRGGIQDTHFSPYNVLIEGIYTYWAPGENQSKWILYINLQELVSFNVLQLQEPIHMGQRVIEFHLEALSQDGVWMRVVNGTTIGYQRLLLFRKLKSQYLKLVVDKSRADPLISYLGIYMDSVTVLRDIPDKKSGACFNGSQLLQTTTGNSSLNAVM</sequence>
<keyword evidence="6" id="KW-0732">Signal</keyword>
<comment type="subcellular location">
    <subcellularLocation>
        <location evidence="1">Secreted</location>
        <location evidence="1">Extracellular space</location>
        <location evidence="1">Apoplast</location>
    </subcellularLocation>
</comment>
<proteinExistence type="inferred from homology"/>
<evidence type="ECO:0000256" key="10">
    <source>
        <dbReference type="ARBA" id="ARBA00081661"/>
    </source>
</evidence>
<evidence type="ECO:0000256" key="2">
    <source>
        <dbReference type="ARBA" id="ARBA00007951"/>
    </source>
</evidence>
<evidence type="ECO:0000313" key="12">
    <source>
        <dbReference type="EMBL" id="CAJ1955875.1"/>
    </source>
</evidence>
<dbReference type="PANTHER" id="PTHR10030:SF27">
    <property type="entry name" value="ALPHA-L-FUCOSIDASE 1"/>
    <property type="match status" value="1"/>
</dbReference>
<gene>
    <name evidence="12" type="ORF">AYBTSS11_LOCUS16362</name>
</gene>
<evidence type="ECO:0000256" key="7">
    <source>
        <dbReference type="ARBA" id="ARBA00022801"/>
    </source>
</evidence>
<keyword evidence="5" id="KW-0964">Secreted</keyword>
<organism evidence="12 13">
    <name type="scientific">Sphenostylis stenocarpa</name>
    <dbReference type="NCBI Taxonomy" id="92480"/>
    <lineage>
        <taxon>Eukaryota</taxon>
        <taxon>Viridiplantae</taxon>
        <taxon>Streptophyta</taxon>
        <taxon>Embryophyta</taxon>
        <taxon>Tracheophyta</taxon>
        <taxon>Spermatophyta</taxon>
        <taxon>Magnoliopsida</taxon>
        <taxon>eudicotyledons</taxon>
        <taxon>Gunneridae</taxon>
        <taxon>Pentapetalae</taxon>
        <taxon>rosids</taxon>
        <taxon>fabids</taxon>
        <taxon>Fabales</taxon>
        <taxon>Fabaceae</taxon>
        <taxon>Papilionoideae</taxon>
        <taxon>50 kb inversion clade</taxon>
        <taxon>NPAAA clade</taxon>
        <taxon>indigoferoid/millettioid clade</taxon>
        <taxon>Phaseoleae</taxon>
        <taxon>Sphenostylis</taxon>
    </lineage>
</organism>
<keyword evidence="4" id="KW-0052">Apoplast</keyword>
<dbReference type="Proteomes" id="UP001189624">
    <property type="component" value="Chromosome 5"/>
</dbReference>
<dbReference type="EMBL" id="OY731402">
    <property type="protein sequence ID" value="CAJ1955875.1"/>
    <property type="molecule type" value="Genomic_DNA"/>
</dbReference>
<keyword evidence="13" id="KW-1185">Reference proteome</keyword>
<evidence type="ECO:0000256" key="6">
    <source>
        <dbReference type="ARBA" id="ARBA00022729"/>
    </source>
</evidence>
<dbReference type="InterPro" id="IPR017853">
    <property type="entry name" value="GH"/>
</dbReference>
<dbReference type="EC" id="3.2.1.51" evidence="3"/>
<keyword evidence="7" id="KW-0378">Hydrolase</keyword>
<dbReference type="PANTHER" id="PTHR10030">
    <property type="entry name" value="ALPHA-L-FUCOSIDASE"/>
    <property type="match status" value="1"/>
</dbReference>
<evidence type="ECO:0000256" key="8">
    <source>
        <dbReference type="ARBA" id="ARBA00023180"/>
    </source>
</evidence>
<dbReference type="GO" id="GO:0048046">
    <property type="term" value="C:apoplast"/>
    <property type="evidence" value="ECO:0007669"/>
    <property type="project" value="UniProtKB-SubCell"/>
</dbReference>
<dbReference type="GO" id="GO:0004560">
    <property type="term" value="F:alpha-L-fucosidase activity"/>
    <property type="evidence" value="ECO:0007669"/>
    <property type="project" value="UniProtKB-EC"/>
</dbReference>
<dbReference type="InterPro" id="IPR000933">
    <property type="entry name" value="Glyco_hydro_29"/>
</dbReference>
<dbReference type="FunFam" id="3.20.20.80:FF:000052">
    <property type="entry name" value="Putative alpha-L-fucosidase 1"/>
    <property type="match status" value="1"/>
</dbReference>
<dbReference type="GO" id="GO:0006004">
    <property type="term" value="P:fucose metabolic process"/>
    <property type="evidence" value="ECO:0007669"/>
    <property type="project" value="TreeGrafter"/>
</dbReference>
<dbReference type="SUPFAM" id="SSF49785">
    <property type="entry name" value="Galactose-binding domain-like"/>
    <property type="match status" value="1"/>
</dbReference>
<evidence type="ECO:0000256" key="3">
    <source>
        <dbReference type="ARBA" id="ARBA00012662"/>
    </source>
</evidence>
<dbReference type="Pfam" id="PF01120">
    <property type="entry name" value="Alpha_L_fucos"/>
    <property type="match status" value="1"/>
</dbReference>
<dbReference type="Gramene" id="rna-AYBTSS11_LOCUS16362">
    <property type="protein sequence ID" value="CAJ1955875.1"/>
    <property type="gene ID" value="gene-AYBTSS11_LOCUS16362"/>
</dbReference>
<evidence type="ECO:0000256" key="4">
    <source>
        <dbReference type="ARBA" id="ARBA00022523"/>
    </source>
</evidence>
<accession>A0AA86SER2</accession>
<evidence type="ECO:0000259" key="11">
    <source>
        <dbReference type="Pfam" id="PF01120"/>
    </source>
</evidence>